<dbReference type="InterPro" id="IPR001995">
    <property type="entry name" value="Peptidase_A2_cat"/>
</dbReference>
<evidence type="ECO:0000313" key="7">
    <source>
        <dbReference type="EMBL" id="MCK9686956.1"/>
    </source>
</evidence>
<evidence type="ECO:0000256" key="3">
    <source>
        <dbReference type="ARBA" id="ARBA00022803"/>
    </source>
</evidence>
<dbReference type="InterPro" id="IPR034122">
    <property type="entry name" value="Retropepsin-like_bacterial"/>
</dbReference>
<dbReference type="AlphaFoldDB" id="A0A9X2C0X9"/>
<evidence type="ECO:0000259" key="6">
    <source>
        <dbReference type="PROSITE" id="PS50175"/>
    </source>
</evidence>
<evidence type="ECO:0000313" key="8">
    <source>
        <dbReference type="Proteomes" id="UP001139353"/>
    </source>
</evidence>
<accession>A0A9X2C0X9</accession>
<name>A0A9X2C0X9_9BURK</name>
<feature type="domain" description="Peptidase A2" evidence="6">
    <location>
        <begin position="61"/>
        <end position="143"/>
    </location>
</feature>
<dbReference type="CDD" id="cd05483">
    <property type="entry name" value="retropepsin_like_bacteria"/>
    <property type="match status" value="2"/>
</dbReference>
<dbReference type="PROSITE" id="PS50175">
    <property type="entry name" value="ASP_PROT_RETROV"/>
    <property type="match status" value="1"/>
</dbReference>
<dbReference type="InterPro" id="IPR019734">
    <property type="entry name" value="TPR_rpt"/>
</dbReference>
<dbReference type="Gene3D" id="1.25.40.10">
    <property type="entry name" value="Tetratricopeptide repeat domain"/>
    <property type="match status" value="2"/>
</dbReference>
<comment type="caution">
    <text evidence="7">The sequence shown here is derived from an EMBL/GenBank/DDBJ whole genome shotgun (WGS) entry which is preliminary data.</text>
</comment>
<dbReference type="Gene3D" id="2.40.70.10">
    <property type="entry name" value="Acid Proteases"/>
    <property type="match status" value="2"/>
</dbReference>
<dbReference type="Proteomes" id="UP001139353">
    <property type="component" value="Unassembled WGS sequence"/>
</dbReference>
<feature type="repeat" description="TPR" evidence="4">
    <location>
        <begin position="513"/>
        <end position="546"/>
    </location>
</feature>
<dbReference type="SUPFAM" id="SSF48452">
    <property type="entry name" value="TPR-like"/>
    <property type="match status" value="2"/>
</dbReference>
<organism evidence="7 8">
    <name type="scientific">Scleromatobacter humisilvae</name>
    <dbReference type="NCBI Taxonomy" id="2897159"/>
    <lineage>
        <taxon>Bacteria</taxon>
        <taxon>Pseudomonadati</taxon>
        <taxon>Pseudomonadota</taxon>
        <taxon>Betaproteobacteria</taxon>
        <taxon>Burkholderiales</taxon>
        <taxon>Sphaerotilaceae</taxon>
        <taxon>Scleromatobacter</taxon>
    </lineage>
</organism>
<sequence length="594" mass="63625">MTKDTTQLPIARRMAAVALLSLGLQWPFASHAGCSIGTVALPVKMVGTRAIATVGINGTQVPLLVDTGAFFSFLTEAAAQQLGLRTRALPGDIRVQGLTGSVAARLTTVDHLKLLDGDMPGMEFIVGGNEAGSGAMGLLGRNILGAMDTEYDLAHGVIRFVVPGDGCEKANMAYWAGDTPVAMVELLKDYRLKRPLIRARVELNGHAAIAMFDTGATTTVSLDAAHSAGVKDAAMTATGLMTGAGSGKAKAWTAPFDSISLGGETVRHNQMEVADFDLPGTDMLVGIDFFLSHRIYIAQKQSRMFFTYNGGPVFALNASAPPDPAASRPDAAAGEKMSADEYARRGAASLARRDAAAALADLDRACAQEPGNAAFFAMRASVHLALKQEDKALSDLDTALQLDAGQAEARIERSAIRRTRNERGPVLDDLSALDRTLPPQSQIRQRMALLYESMDMPAQALAQWNLWIAAHRHDIALEHAYNGRCWARVQLDIELDKALDDCDEAVDADSKNASYLDSRAWVFARLGRWQRAKSEFDRALAVKPDQAESLYGRALVHQHLDEPAGALADLAAARKIAPAIDADIARYGLPTVKP</sequence>
<evidence type="ECO:0000256" key="5">
    <source>
        <dbReference type="SAM" id="SignalP"/>
    </source>
</evidence>
<dbReference type="InterPro" id="IPR021109">
    <property type="entry name" value="Peptidase_aspartic_dom_sf"/>
</dbReference>
<dbReference type="EMBL" id="JAJLJH010000003">
    <property type="protein sequence ID" value="MCK9686956.1"/>
    <property type="molecule type" value="Genomic_DNA"/>
</dbReference>
<evidence type="ECO:0000256" key="4">
    <source>
        <dbReference type="PROSITE-ProRule" id="PRU00339"/>
    </source>
</evidence>
<dbReference type="GO" id="GO:0006508">
    <property type="term" value="P:proteolysis"/>
    <property type="evidence" value="ECO:0007669"/>
    <property type="project" value="UniProtKB-KW"/>
</dbReference>
<keyword evidence="1" id="KW-0677">Repeat</keyword>
<evidence type="ECO:0000256" key="1">
    <source>
        <dbReference type="ARBA" id="ARBA00022737"/>
    </source>
</evidence>
<dbReference type="SMART" id="SM00028">
    <property type="entry name" value="TPR"/>
    <property type="match status" value="5"/>
</dbReference>
<dbReference type="SUPFAM" id="SSF50630">
    <property type="entry name" value="Acid proteases"/>
    <property type="match status" value="2"/>
</dbReference>
<protein>
    <submittedName>
        <fullName evidence="7">Aspartyl protease family protein</fullName>
    </submittedName>
</protein>
<proteinExistence type="predicted"/>
<dbReference type="PROSITE" id="PS50005">
    <property type="entry name" value="TPR"/>
    <property type="match status" value="1"/>
</dbReference>
<feature type="signal peptide" evidence="5">
    <location>
        <begin position="1"/>
        <end position="32"/>
    </location>
</feature>
<dbReference type="InterPro" id="IPR050498">
    <property type="entry name" value="Ycf3"/>
</dbReference>
<gene>
    <name evidence="7" type="ORF">LPC04_14685</name>
</gene>
<feature type="chain" id="PRO_5040982108" evidence="5">
    <location>
        <begin position="33"/>
        <end position="594"/>
    </location>
</feature>
<keyword evidence="8" id="KW-1185">Reference proteome</keyword>
<dbReference type="PANTHER" id="PTHR44858:SF1">
    <property type="entry name" value="UDP-N-ACETYLGLUCOSAMINE--PEPTIDE N-ACETYLGLUCOSAMINYLTRANSFERASE SPINDLY-RELATED"/>
    <property type="match status" value="1"/>
</dbReference>
<keyword evidence="2" id="KW-0378">Hydrolase</keyword>
<dbReference type="PANTHER" id="PTHR44858">
    <property type="entry name" value="TETRATRICOPEPTIDE REPEAT PROTEIN 6"/>
    <property type="match status" value="1"/>
</dbReference>
<dbReference type="RefSeq" id="WP_275682992.1">
    <property type="nucleotide sequence ID" value="NZ_JAJLJH010000003.1"/>
</dbReference>
<dbReference type="InterPro" id="IPR011990">
    <property type="entry name" value="TPR-like_helical_dom_sf"/>
</dbReference>
<dbReference type="Pfam" id="PF13650">
    <property type="entry name" value="Asp_protease_2"/>
    <property type="match status" value="2"/>
</dbReference>
<dbReference type="GO" id="GO:0004190">
    <property type="term" value="F:aspartic-type endopeptidase activity"/>
    <property type="evidence" value="ECO:0007669"/>
    <property type="project" value="InterPro"/>
</dbReference>
<keyword evidence="7" id="KW-0645">Protease</keyword>
<evidence type="ECO:0000256" key="2">
    <source>
        <dbReference type="ARBA" id="ARBA00022801"/>
    </source>
</evidence>
<keyword evidence="5" id="KW-0732">Signal</keyword>
<keyword evidence="3 4" id="KW-0802">TPR repeat</keyword>
<reference evidence="7" key="1">
    <citation type="submission" date="2021-11" db="EMBL/GenBank/DDBJ databases">
        <title>BS-T2-15 a new species belonging to the Comamonadaceae family isolated from the soil of a French oak forest.</title>
        <authorList>
            <person name="Mieszkin S."/>
            <person name="Alain K."/>
        </authorList>
    </citation>
    <scope>NUCLEOTIDE SEQUENCE</scope>
    <source>
        <strain evidence="7">BS-T2-15</strain>
    </source>
</reference>